<name>A0A518J1W0_9BACT</name>
<sequence length="109" mass="12535">MLGSFLSNHPQIYWGNERFNPTFWAPLRFATIQASCTNLPCYGTKCFLHHLARVPKDDFGKRLLNEFSQAGWKTISLKRVNCFRHALSIEKALSSNRFLQLKGGPPHRT</sequence>
<dbReference type="InterPro" id="IPR027417">
    <property type="entry name" value="P-loop_NTPase"/>
</dbReference>
<dbReference type="EMBL" id="CP036318">
    <property type="protein sequence ID" value="QDV59324.1"/>
    <property type="molecule type" value="Genomic_DNA"/>
</dbReference>
<keyword evidence="2" id="KW-1185">Reference proteome</keyword>
<gene>
    <name evidence="1" type="ORF">Mal33_53520</name>
</gene>
<dbReference type="Proteomes" id="UP000316770">
    <property type="component" value="Chromosome"/>
</dbReference>
<evidence type="ECO:0000313" key="2">
    <source>
        <dbReference type="Proteomes" id="UP000316770"/>
    </source>
</evidence>
<reference evidence="1 2" key="1">
    <citation type="submission" date="2019-02" db="EMBL/GenBank/DDBJ databases">
        <title>Deep-cultivation of Planctomycetes and their phenomic and genomic characterization uncovers novel biology.</title>
        <authorList>
            <person name="Wiegand S."/>
            <person name="Jogler M."/>
            <person name="Boedeker C."/>
            <person name="Pinto D."/>
            <person name="Vollmers J."/>
            <person name="Rivas-Marin E."/>
            <person name="Kohn T."/>
            <person name="Peeters S.H."/>
            <person name="Heuer A."/>
            <person name="Rast P."/>
            <person name="Oberbeckmann S."/>
            <person name="Bunk B."/>
            <person name="Jeske O."/>
            <person name="Meyerdierks A."/>
            <person name="Storesund J.E."/>
            <person name="Kallscheuer N."/>
            <person name="Luecker S."/>
            <person name="Lage O.M."/>
            <person name="Pohl T."/>
            <person name="Merkel B.J."/>
            <person name="Hornburger P."/>
            <person name="Mueller R.-W."/>
            <person name="Bruemmer F."/>
            <person name="Labrenz M."/>
            <person name="Spormann A.M."/>
            <person name="Op den Camp H."/>
            <person name="Overmann J."/>
            <person name="Amann R."/>
            <person name="Jetten M.S.M."/>
            <person name="Mascher T."/>
            <person name="Medema M.H."/>
            <person name="Devos D.P."/>
            <person name="Kaster A.-K."/>
            <person name="Ovreas L."/>
            <person name="Rohde M."/>
            <person name="Galperin M.Y."/>
            <person name="Jogler C."/>
        </authorList>
    </citation>
    <scope>NUCLEOTIDE SEQUENCE [LARGE SCALE GENOMIC DNA]</scope>
    <source>
        <strain evidence="1 2">Mal33</strain>
    </source>
</reference>
<evidence type="ECO:0000313" key="1">
    <source>
        <dbReference type="EMBL" id="QDV59324.1"/>
    </source>
</evidence>
<accession>A0A518J1W0</accession>
<dbReference type="Gene3D" id="3.40.50.300">
    <property type="entry name" value="P-loop containing nucleotide triphosphate hydrolases"/>
    <property type="match status" value="1"/>
</dbReference>
<organism evidence="1 2">
    <name type="scientific">Rosistilla oblonga</name>
    <dbReference type="NCBI Taxonomy" id="2527990"/>
    <lineage>
        <taxon>Bacteria</taxon>
        <taxon>Pseudomonadati</taxon>
        <taxon>Planctomycetota</taxon>
        <taxon>Planctomycetia</taxon>
        <taxon>Pirellulales</taxon>
        <taxon>Pirellulaceae</taxon>
        <taxon>Rosistilla</taxon>
    </lineage>
</organism>
<dbReference type="AlphaFoldDB" id="A0A518J1W0"/>
<proteinExistence type="predicted"/>
<protein>
    <submittedName>
        <fullName evidence="1">Uncharacterized protein</fullName>
    </submittedName>
</protein>